<dbReference type="CDD" id="cd00067">
    <property type="entry name" value="GAL4"/>
    <property type="match status" value="1"/>
</dbReference>
<dbReference type="GO" id="GO:0000981">
    <property type="term" value="F:DNA-binding transcription factor activity, RNA polymerase II-specific"/>
    <property type="evidence" value="ECO:0007669"/>
    <property type="project" value="InterPro"/>
</dbReference>
<dbReference type="CDD" id="cd12148">
    <property type="entry name" value="fungal_TF_MHR"/>
    <property type="match status" value="1"/>
</dbReference>
<protein>
    <recommendedName>
        <fullName evidence="2">Zn(2)-C6 fungal-type domain-containing protein</fullName>
    </recommendedName>
</protein>
<dbReference type="InterPro" id="IPR036864">
    <property type="entry name" value="Zn2-C6_fun-type_DNA-bd_sf"/>
</dbReference>
<sequence>MPLQCDVCRERKTRCDATKPSCRFCKDLNIECIYSKPPHIHRRPKQQHQPQPLVAVAPPFPPRPDPPTKVSHEDPMKIVLDRLGKIESAIGSLSGRSPIPAQPFGTSKPEVATVYQGYWPTVRATVPSKQSKYAYRIPSMLVFETACPLHSRWSYNHSRAFYADQLGSVSDMSAKLRASLPPPDLSKSRVLDLQHAFVSDILWLFPVADLTKYQEMIKAAADTEYDAANVSTCFTLLACALALQCQILISLYYLINMRPLAAHRHLSRACQDITFIVRAGLDRETPDYHQEFRRIFWTSWLLENELELCLDAPSCGIRLYEKDVPLPTSKYEEEGMYNLLATISIRRLTADLEELEEYAESATACYGYLIAMELLKQLDEWQAHLPPPLKFPFGDTFLFNICKANLRCMYYVHKAILSWPPLAMRLGLKHVSDSDAEKLDQKMIDYGARMCLGATRMAIKSGGELMMRKSVLLHLVLRWYYSATMVLLLAASDLPQFEGHEPRQDHSLIREAYQTMCRWKSISFLNPPLAKMEEIMGAKGIL</sequence>
<accession>A0A9P8V4T0</accession>
<reference evidence="3" key="1">
    <citation type="journal article" date="2021" name="Nat. Commun.">
        <title>Genetic determinants of endophytism in the Arabidopsis root mycobiome.</title>
        <authorList>
            <person name="Mesny F."/>
            <person name="Miyauchi S."/>
            <person name="Thiergart T."/>
            <person name="Pickel B."/>
            <person name="Atanasova L."/>
            <person name="Karlsson M."/>
            <person name="Huettel B."/>
            <person name="Barry K.W."/>
            <person name="Haridas S."/>
            <person name="Chen C."/>
            <person name="Bauer D."/>
            <person name="Andreopoulos W."/>
            <person name="Pangilinan J."/>
            <person name="LaButti K."/>
            <person name="Riley R."/>
            <person name="Lipzen A."/>
            <person name="Clum A."/>
            <person name="Drula E."/>
            <person name="Henrissat B."/>
            <person name="Kohler A."/>
            <person name="Grigoriev I.V."/>
            <person name="Martin F.M."/>
            <person name="Hacquard S."/>
        </authorList>
    </citation>
    <scope>NUCLEOTIDE SEQUENCE</scope>
    <source>
        <strain evidence="3">MPI-SDFR-AT-0117</strain>
    </source>
</reference>
<keyword evidence="4" id="KW-1185">Reference proteome</keyword>
<name>A0A9P8V4T0_9PEZI</name>
<comment type="caution">
    <text evidence="3">The sequence shown here is derived from an EMBL/GenBank/DDBJ whole genome shotgun (WGS) entry which is preliminary data.</text>
</comment>
<evidence type="ECO:0000256" key="1">
    <source>
        <dbReference type="ARBA" id="ARBA00023242"/>
    </source>
</evidence>
<dbReference type="InterPro" id="IPR001138">
    <property type="entry name" value="Zn2Cys6_DnaBD"/>
</dbReference>
<evidence type="ECO:0000259" key="2">
    <source>
        <dbReference type="PROSITE" id="PS50048"/>
    </source>
</evidence>
<keyword evidence="1" id="KW-0539">Nucleus</keyword>
<dbReference type="InterPro" id="IPR053181">
    <property type="entry name" value="EcdB-like_regulator"/>
</dbReference>
<proteinExistence type="predicted"/>
<dbReference type="GO" id="GO:0008270">
    <property type="term" value="F:zinc ion binding"/>
    <property type="evidence" value="ECO:0007669"/>
    <property type="project" value="InterPro"/>
</dbReference>
<dbReference type="Pfam" id="PF00172">
    <property type="entry name" value="Zn_clus"/>
    <property type="match status" value="1"/>
</dbReference>
<dbReference type="PROSITE" id="PS50048">
    <property type="entry name" value="ZN2_CY6_FUNGAL_2"/>
    <property type="match status" value="1"/>
</dbReference>
<dbReference type="OrthoDB" id="4356994at2759"/>
<dbReference type="SUPFAM" id="SSF57701">
    <property type="entry name" value="Zn2/Cys6 DNA-binding domain"/>
    <property type="match status" value="1"/>
</dbReference>
<dbReference type="PANTHER" id="PTHR47785">
    <property type="entry name" value="ZN(II)2CYS6 TRANSCRIPTION FACTOR (EUROFUNG)-RELATED-RELATED"/>
    <property type="match status" value="1"/>
</dbReference>
<feature type="domain" description="Zn(2)-C6 fungal-type" evidence="2">
    <location>
        <begin position="4"/>
        <end position="34"/>
    </location>
</feature>
<gene>
    <name evidence="3" type="ORF">F5X68DRAFT_246513</name>
</gene>
<organism evidence="3 4">
    <name type="scientific">Plectosphaerella plurivora</name>
    <dbReference type="NCBI Taxonomy" id="936078"/>
    <lineage>
        <taxon>Eukaryota</taxon>
        <taxon>Fungi</taxon>
        <taxon>Dikarya</taxon>
        <taxon>Ascomycota</taxon>
        <taxon>Pezizomycotina</taxon>
        <taxon>Sordariomycetes</taxon>
        <taxon>Hypocreomycetidae</taxon>
        <taxon>Glomerellales</taxon>
        <taxon>Plectosphaerellaceae</taxon>
        <taxon>Plectosphaerella</taxon>
    </lineage>
</organism>
<dbReference type="EMBL" id="JAGSXJ010000025">
    <property type="protein sequence ID" value="KAH6675353.1"/>
    <property type="molecule type" value="Genomic_DNA"/>
</dbReference>
<evidence type="ECO:0000313" key="4">
    <source>
        <dbReference type="Proteomes" id="UP000770015"/>
    </source>
</evidence>
<dbReference type="SMART" id="SM00066">
    <property type="entry name" value="GAL4"/>
    <property type="match status" value="1"/>
</dbReference>
<dbReference type="Gene3D" id="4.10.240.10">
    <property type="entry name" value="Zn(2)-C6 fungal-type DNA-binding domain"/>
    <property type="match status" value="1"/>
</dbReference>
<evidence type="ECO:0000313" key="3">
    <source>
        <dbReference type="EMBL" id="KAH6675353.1"/>
    </source>
</evidence>
<dbReference type="Proteomes" id="UP000770015">
    <property type="component" value="Unassembled WGS sequence"/>
</dbReference>
<dbReference type="AlphaFoldDB" id="A0A9P8V4T0"/>